<organism evidence="1 2">
    <name type="scientific">Rhizobium binae</name>
    <dbReference type="NCBI Taxonomy" id="1138190"/>
    <lineage>
        <taxon>Bacteria</taxon>
        <taxon>Pseudomonadati</taxon>
        <taxon>Pseudomonadota</taxon>
        <taxon>Alphaproteobacteria</taxon>
        <taxon>Hyphomicrobiales</taxon>
        <taxon>Rhizobiaceae</taxon>
        <taxon>Rhizobium/Agrobacterium group</taxon>
        <taxon>Rhizobium</taxon>
    </lineage>
</organism>
<dbReference type="GeneID" id="91148372"/>
<proteinExistence type="predicted"/>
<gene>
    <name evidence="1" type="ORF">ABID08_002193</name>
</gene>
<evidence type="ECO:0000313" key="1">
    <source>
        <dbReference type="EMBL" id="MET3754836.1"/>
    </source>
</evidence>
<name>A0ABV2MEE4_9HYPH</name>
<comment type="caution">
    <text evidence="1">The sequence shown here is derived from an EMBL/GenBank/DDBJ whole genome shotgun (WGS) entry which is preliminary data.</text>
</comment>
<accession>A0ABV2MEE4</accession>
<dbReference type="EMBL" id="JBEPMY010000004">
    <property type="protein sequence ID" value="MET3754836.1"/>
    <property type="molecule type" value="Genomic_DNA"/>
</dbReference>
<evidence type="ECO:0000313" key="2">
    <source>
        <dbReference type="Proteomes" id="UP001549077"/>
    </source>
</evidence>
<dbReference type="RefSeq" id="WP_168294821.1">
    <property type="nucleotide sequence ID" value="NZ_CP071604.1"/>
</dbReference>
<keyword evidence="2" id="KW-1185">Reference proteome</keyword>
<sequence>MFSIAGMFFIERKEVKRTPEEVVAIALLMGIDVWTLGHLYVIRPPPSGLESVELFVAAIRQSNPTGDNEDDI</sequence>
<dbReference type="Proteomes" id="UP001549077">
    <property type="component" value="Unassembled WGS sequence"/>
</dbReference>
<protein>
    <submittedName>
        <fullName evidence="1">Uncharacterized protein</fullName>
    </submittedName>
</protein>
<reference evidence="1 2" key="1">
    <citation type="submission" date="2024-06" db="EMBL/GenBank/DDBJ databases">
        <title>Genomic Encyclopedia of Type Strains, Phase IV (KMG-IV): sequencing the most valuable type-strain genomes for metagenomic binning, comparative biology and taxonomic classification.</title>
        <authorList>
            <person name="Goeker M."/>
        </authorList>
    </citation>
    <scope>NUCLEOTIDE SEQUENCE [LARGE SCALE GENOMIC DNA]</scope>
    <source>
        <strain evidence="1 2">DSM 29288</strain>
    </source>
</reference>